<dbReference type="InterPro" id="IPR002104">
    <property type="entry name" value="Integrase_catalytic"/>
</dbReference>
<dbReference type="InterPro" id="IPR050090">
    <property type="entry name" value="Tyrosine_recombinase_XerCD"/>
</dbReference>
<keyword evidence="2" id="KW-0229">DNA integration</keyword>
<organism evidence="6 7">
    <name type="scientific">Lysobacter korlensis</name>
    <dbReference type="NCBI Taxonomy" id="553636"/>
    <lineage>
        <taxon>Bacteria</taxon>
        <taxon>Pseudomonadati</taxon>
        <taxon>Pseudomonadota</taxon>
        <taxon>Gammaproteobacteria</taxon>
        <taxon>Lysobacterales</taxon>
        <taxon>Lysobacteraceae</taxon>
        <taxon>Lysobacter</taxon>
    </lineage>
</organism>
<dbReference type="InterPro" id="IPR013762">
    <property type="entry name" value="Integrase-like_cat_sf"/>
</dbReference>
<dbReference type="Pfam" id="PF00589">
    <property type="entry name" value="Phage_integrase"/>
    <property type="match status" value="1"/>
</dbReference>
<protein>
    <submittedName>
        <fullName evidence="6">Tyrosine-type recombinase/integrase</fullName>
    </submittedName>
</protein>
<gene>
    <name evidence="6" type="ORF">ACFFGH_22100</name>
</gene>
<dbReference type="InterPro" id="IPR010998">
    <property type="entry name" value="Integrase_recombinase_N"/>
</dbReference>
<dbReference type="PANTHER" id="PTHR30349">
    <property type="entry name" value="PHAGE INTEGRASE-RELATED"/>
    <property type="match status" value="1"/>
</dbReference>
<keyword evidence="3" id="KW-0238">DNA-binding</keyword>
<dbReference type="Proteomes" id="UP001589896">
    <property type="component" value="Unassembled WGS sequence"/>
</dbReference>
<evidence type="ECO:0000259" key="5">
    <source>
        <dbReference type="PROSITE" id="PS51898"/>
    </source>
</evidence>
<dbReference type="SUPFAM" id="SSF56349">
    <property type="entry name" value="DNA breaking-rejoining enzymes"/>
    <property type="match status" value="1"/>
</dbReference>
<dbReference type="RefSeq" id="WP_386672359.1">
    <property type="nucleotide sequence ID" value="NZ_JBHLTG010000005.1"/>
</dbReference>
<comment type="similarity">
    <text evidence="1">Belongs to the 'phage' integrase family.</text>
</comment>
<accession>A0ABV6RU84</accession>
<keyword evidence="7" id="KW-1185">Reference proteome</keyword>
<keyword evidence="4" id="KW-0233">DNA recombination</keyword>
<comment type="caution">
    <text evidence="6">The sequence shown here is derived from an EMBL/GenBank/DDBJ whole genome shotgun (WGS) entry which is preliminary data.</text>
</comment>
<reference evidence="6 7" key="1">
    <citation type="submission" date="2024-09" db="EMBL/GenBank/DDBJ databases">
        <authorList>
            <person name="Sun Q."/>
            <person name="Mori K."/>
        </authorList>
    </citation>
    <scope>NUCLEOTIDE SEQUENCE [LARGE SCALE GENOMIC DNA]</scope>
    <source>
        <strain evidence="6 7">KCTC 23076</strain>
    </source>
</reference>
<evidence type="ECO:0000256" key="1">
    <source>
        <dbReference type="ARBA" id="ARBA00008857"/>
    </source>
</evidence>
<dbReference type="Gene3D" id="1.10.150.130">
    <property type="match status" value="1"/>
</dbReference>
<sequence>MVTVNEAFARLWPAVASLLSDGTARGYLVAWRRRVRPTFGTRELSELTPFDVELAFATWSGAVSTRKDAVAMLSALCRAALKARLIAANPCVGVEYRRLQSGDPTSRALSRHEVDRLLAVLPRDGCYRRFVLAMLYTGCRFGEVAGLRVADVDLEGLTIRVQRTASPGRHGEIVVGPTKGRRVRDVPMPEPFVPELLAAMEGKGDHDYLFTGPRGGFLSSGNLSRALDWHGVRDRVKTFPPGEPALHWHDLRHTAATHLFLANVPATDVQAIMGHSDLATTQRYADTRRDAARRGGAALTAYYAQSNGQLQGGESPAKSAADLGN</sequence>
<evidence type="ECO:0000313" key="6">
    <source>
        <dbReference type="EMBL" id="MFC0680535.1"/>
    </source>
</evidence>
<evidence type="ECO:0000256" key="4">
    <source>
        <dbReference type="ARBA" id="ARBA00023172"/>
    </source>
</evidence>
<dbReference type="InterPro" id="IPR011010">
    <property type="entry name" value="DNA_brk_join_enz"/>
</dbReference>
<proteinExistence type="inferred from homology"/>
<dbReference type="PANTHER" id="PTHR30349:SF64">
    <property type="entry name" value="PROPHAGE INTEGRASE INTD-RELATED"/>
    <property type="match status" value="1"/>
</dbReference>
<dbReference type="CDD" id="cd00796">
    <property type="entry name" value="INT_Rci_Hp1_C"/>
    <property type="match status" value="1"/>
</dbReference>
<evidence type="ECO:0000313" key="7">
    <source>
        <dbReference type="Proteomes" id="UP001589896"/>
    </source>
</evidence>
<dbReference type="PROSITE" id="PS51898">
    <property type="entry name" value="TYR_RECOMBINASE"/>
    <property type="match status" value="1"/>
</dbReference>
<feature type="domain" description="Tyr recombinase" evidence="5">
    <location>
        <begin position="104"/>
        <end position="299"/>
    </location>
</feature>
<dbReference type="Gene3D" id="1.10.443.10">
    <property type="entry name" value="Intergrase catalytic core"/>
    <property type="match status" value="1"/>
</dbReference>
<evidence type="ECO:0000256" key="3">
    <source>
        <dbReference type="ARBA" id="ARBA00023125"/>
    </source>
</evidence>
<evidence type="ECO:0000256" key="2">
    <source>
        <dbReference type="ARBA" id="ARBA00022908"/>
    </source>
</evidence>
<dbReference type="EMBL" id="JBHLTG010000005">
    <property type="protein sequence ID" value="MFC0680535.1"/>
    <property type="molecule type" value="Genomic_DNA"/>
</dbReference>
<name>A0ABV6RU84_9GAMM</name>